<comment type="caution">
    <text evidence="2">The sequence shown here is derived from an EMBL/GenBank/DDBJ whole genome shotgun (WGS) entry which is preliminary data.</text>
</comment>
<dbReference type="Pfam" id="PF14223">
    <property type="entry name" value="Retrotran_gag_2"/>
    <property type="match status" value="1"/>
</dbReference>
<keyword evidence="3" id="KW-1185">Reference proteome</keyword>
<sequence>MSDLFTIIINGLKSYGKTYPNEEVVRKVLHNLPISWDAKVAASEDAKSWEILSLDELIGSLLTHEMGLNKESEEERVMNKNVGKTLKSTTNNNNESSEEVDEDKEIGMFARRLRDS</sequence>
<evidence type="ECO:0000256" key="1">
    <source>
        <dbReference type="SAM" id="MobiDB-lite"/>
    </source>
</evidence>
<dbReference type="AlphaFoldDB" id="A0A9D3UG93"/>
<dbReference type="EMBL" id="JAIQCV010000012">
    <property type="protein sequence ID" value="KAH1040035.1"/>
    <property type="molecule type" value="Genomic_DNA"/>
</dbReference>
<reference evidence="2 3" key="1">
    <citation type="journal article" date="2021" name="Plant Biotechnol. J.">
        <title>Multi-omics assisted identification of the key and species-specific regulatory components of drought-tolerant mechanisms in Gossypium stocksii.</title>
        <authorList>
            <person name="Yu D."/>
            <person name="Ke L."/>
            <person name="Zhang D."/>
            <person name="Wu Y."/>
            <person name="Sun Y."/>
            <person name="Mei J."/>
            <person name="Sun J."/>
            <person name="Sun Y."/>
        </authorList>
    </citation>
    <scope>NUCLEOTIDE SEQUENCE [LARGE SCALE GENOMIC DNA]</scope>
    <source>
        <strain evidence="3">cv. E1</strain>
        <tissue evidence="2">Leaf</tissue>
    </source>
</reference>
<evidence type="ECO:0000313" key="3">
    <source>
        <dbReference type="Proteomes" id="UP000828251"/>
    </source>
</evidence>
<feature type="region of interest" description="Disordered" evidence="1">
    <location>
        <begin position="71"/>
        <end position="116"/>
    </location>
</feature>
<proteinExistence type="predicted"/>
<dbReference type="PANTHER" id="PTHR34676">
    <property type="entry name" value="DUF4219 DOMAIN-CONTAINING PROTEIN-RELATED"/>
    <property type="match status" value="1"/>
</dbReference>
<dbReference type="Proteomes" id="UP000828251">
    <property type="component" value="Unassembled WGS sequence"/>
</dbReference>
<evidence type="ECO:0008006" key="4">
    <source>
        <dbReference type="Google" id="ProtNLM"/>
    </source>
</evidence>
<protein>
    <recommendedName>
        <fullName evidence="4">UBN2 domain-containing protein</fullName>
    </recommendedName>
</protein>
<accession>A0A9D3UG93</accession>
<name>A0A9D3UG93_9ROSI</name>
<dbReference type="PANTHER" id="PTHR34676:SF8">
    <property type="entry name" value="TRANSMEMBRANE PROTEIN"/>
    <property type="match status" value="1"/>
</dbReference>
<organism evidence="2 3">
    <name type="scientific">Gossypium stocksii</name>
    <dbReference type="NCBI Taxonomy" id="47602"/>
    <lineage>
        <taxon>Eukaryota</taxon>
        <taxon>Viridiplantae</taxon>
        <taxon>Streptophyta</taxon>
        <taxon>Embryophyta</taxon>
        <taxon>Tracheophyta</taxon>
        <taxon>Spermatophyta</taxon>
        <taxon>Magnoliopsida</taxon>
        <taxon>eudicotyledons</taxon>
        <taxon>Gunneridae</taxon>
        <taxon>Pentapetalae</taxon>
        <taxon>rosids</taxon>
        <taxon>malvids</taxon>
        <taxon>Malvales</taxon>
        <taxon>Malvaceae</taxon>
        <taxon>Malvoideae</taxon>
        <taxon>Gossypium</taxon>
    </lineage>
</organism>
<dbReference type="OrthoDB" id="1932348at2759"/>
<evidence type="ECO:0000313" key="2">
    <source>
        <dbReference type="EMBL" id="KAH1040035.1"/>
    </source>
</evidence>
<gene>
    <name evidence="2" type="ORF">J1N35_041778</name>
</gene>